<dbReference type="PANTHER" id="PTHR36932:SF1">
    <property type="entry name" value="CAPSULAR POLYSACCHARIDE BIOSYNTHESIS PROTEIN"/>
    <property type="match status" value="1"/>
</dbReference>
<dbReference type="Proteomes" id="UP000233782">
    <property type="component" value="Unassembled WGS sequence"/>
</dbReference>
<reference evidence="2 3" key="1">
    <citation type="submission" date="2017-12" db="EMBL/GenBank/DDBJ databases">
        <title>Genomic Encyclopedia of Type Strains, Phase III (KMG-III): the genomes of soil and plant-associated and newly described type strains.</title>
        <authorList>
            <person name="Whitman W."/>
        </authorList>
    </citation>
    <scope>NUCLEOTIDE SEQUENCE [LARGE SCALE GENOMIC DNA]</scope>
    <source>
        <strain evidence="2 3">LP43</strain>
    </source>
</reference>
<keyword evidence="2" id="KW-0436">Ligase</keyword>
<organism evidence="2 3">
    <name type="scientific">Pontibacter ramchanderi</name>
    <dbReference type="NCBI Taxonomy" id="1179743"/>
    <lineage>
        <taxon>Bacteria</taxon>
        <taxon>Pseudomonadati</taxon>
        <taxon>Bacteroidota</taxon>
        <taxon>Cytophagia</taxon>
        <taxon>Cytophagales</taxon>
        <taxon>Hymenobacteraceae</taxon>
        <taxon>Pontibacter</taxon>
    </lineage>
</organism>
<sequence length="452" mass="50796">MAENKKPAIGLNDEERFPLLSDLSFLQQLRQDAHAPRYNFRSGDRLESTHLEKVKQYAHTISHANTFWEAGEQPAWLEEYINWCIATVPFYENRPGSFAEQPTISRSDLRAAPWDFVSRDAVLDELLVYQTSGTTGPAMDVLFDPVSQACWIPQLQSVLQQHGISLDAAPDKVAIALICSQPETLTYASLSTYLNGAGVLKINLNPADWKSPEDRLLYLQKYNPQVLTGDPFAFLDLLKIQPAICPKVLVSSAMKLTAGVRQKLEDYFACPVLDIYSLTECRMVACADGDGDRYKVIRPELYLEVFHKDEDIPLPYGERGELVITGGNNPFLPLIRYRTGDFCSLEMENGIPHLVGLEARLPVPFYTLDGEQVKNIEVSRAMMQFPLAGFKLHQANDYRLTFTGWSDEAIAQKVQEELLRIFKSGIAVDIAIHPVTALKETKVVNYSSAFTL</sequence>
<dbReference type="RefSeq" id="WP_180336289.1">
    <property type="nucleotide sequence ID" value="NZ_PJMU01000001.1"/>
</dbReference>
<dbReference type="EMBL" id="PJMU01000001">
    <property type="protein sequence ID" value="PKV75270.1"/>
    <property type="molecule type" value="Genomic_DNA"/>
</dbReference>
<comment type="caution">
    <text evidence="2">The sequence shown here is derived from an EMBL/GenBank/DDBJ whole genome shotgun (WGS) entry which is preliminary data.</text>
</comment>
<accession>A0A2N3V0W5</accession>
<evidence type="ECO:0000313" key="2">
    <source>
        <dbReference type="EMBL" id="PKV75270.1"/>
    </source>
</evidence>
<dbReference type="InterPro" id="IPR053158">
    <property type="entry name" value="CapK_Type1_Caps_Biosynth"/>
</dbReference>
<gene>
    <name evidence="2" type="ORF">BD749_0208</name>
</gene>
<proteinExistence type="predicted"/>
<feature type="domain" description="AMP-dependent synthetase/ligase" evidence="1">
    <location>
        <begin position="131"/>
        <end position="327"/>
    </location>
</feature>
<dbReference type="InterPro" id="IPR042099">
    <property type="entry name" value="ANL_N_sf"/>
</dbReference>
<dbReference type="AlphaFoldDB" id="A0A2N3V0W5"/>
<keyword evidence="3" id="KW-1185">Reference proteome</keyword>
<dbReference type="Gene3D" id="3.40.50.12780">
    <property type="entry name" value="N-terminal domain of ligase-like"/>
    <property type="match status" value="1"/>
</dbReference>
<dbReference type="InterPro" id="IPR000873">
    <property type="entry name" value="AMP-dep_synth/lig_dom"/>
</dbReference>
<dbReference type="GO" id="GO:0016874">
    <property type="term" value="F:ligase activity"/>
    <property type="evidence" value="ECO:0007669"/>
    <property type="project" value="UniProtKB-KW"/>
</dbReference>
<name>A0A2N3V0W5_9BACT</name>
<evidence type="ECO:0000313" key="3">
    <source>
        <dbReference type="Proteomes" id="UP000233782"/>
    </source>
</evidence>
<evidence type="ECO:0000259" key="1">
    <source>
        <dbReference type="Pfam" id="PF00501"/>
    </source>
</evidence>
<dbReference type="Pfam" id="PF00501">
    <property type="entry name" value="AMP-binding"/>
    <property type="match status" value="1"/>
</dbReference>
<protein>
    <submittedName>
        <fullName evidence="2">Phenylacetate-CoA ligase</fullName>
    </submittedName>
</protein>
<dbReference type="SUPFAM" id="SSF56801">
    <property type="entry name" value="Acetyl-CoA synthetase-like"/>
    <property type="match status" value="1"/>
</dbReference>
<dbReference type="PANTHER" id="PTHR36932">
    <property type="entry name" value="CAPSULAR POLYSACCHARIDE BIOSYNTHESIS PROTEIN"/>
    <property type="match status" value="1"/>
</dbReference>